<comment type="subcellular location">
    <subcellularLocation>
        <location evidence="1">Nucleus</location>
    </subcellularLocation>
</comment>
<evidence type="ECO:0000256" key="5">
    <source>
        <dbReference type="ARBA" id="ARBA00022679"/>
    </source>
</evidence>
<dbReference type="GO" id="GO:0006281">
    <property type="term" value="P:DNA repair"/>
    <property type="evidence" value="ECO:0007669"/>
    <property type="project" value="UniProtKB-KW"/>
</dbReference>
<dbReference type="InterPro" id="IPR050517">
    <property type="entry name" value="DDR_Repair_Kinase"/>
</dbReference>
<dbReference type="Pfam" id="PF08064">
    <property type="entry name" value="UME"/>
    <property type="match status" value="1"/>
</dbReference>
<dbReference type="Pfam" id="PF02260">
    <property type="entry name" value="FATC"/>
    <property type="match status" value="1"/>
</dbReference>
<dbReference type="CDD" id="cd00892">
    <property type="entry name" value="PIKKc_ATR"/>
    <property type="match status" value="1"/>
</dbReference>
<evidence type="ECO:0000256" key="11">
    <source>
        <dbReference type="ARBA" id="ARBA00023242"/>
    </source>
</evidence>
<dbReference type="PROSITE" id="PS51190">
    <property type="entry name" value="FATC"/>
    <property type="match status" value="1"/>
</dbReference>
<dbReference type="InterPro" id="IPR011989">
    <property type="entry name" value="ARM-like"/>
</dbReference>
<dbReference type="SUPFAM" id="SSF48371">
    <property type="entry name" value="ARM repeat"/>
    <property type="match status" value="1"/>
</dbReference>
<dbReference type="InterPro" id="IPR056802">
    <property type="entry name" value="ATR-like_M-HEAT"/>
</dbReference>
<evidence type="ECO:0000256" key="7">
    <source>
        <dbReference type="ARBA" id="ARBA00022763"/>
    </source>
</evidence>
<dbReference type="InterPro" id="IPR036940">
    <property type="entry name" value="PI3/4_kinase_cat_sf"/>
</dbReference>
<dbReference type="InterPro" id="IPR012993">
    <property type="entry name" value="UME"/>
</dbReference>
<dbReference type="InterPro" id="IPR011009">
    <property type="entry name" value="Kinase-like_dom_sf"/>
</dbReference>
<evidence type="ECO:0000256" key="13">
    <source>
        <dbReference type="ARBA" id="ARBA00048679"/>
    </source>
</evidence>
<dbReference type="GO" id="GO:0004674">
    <property type="term" value="F:protein serine/threonine kinase activity"/>
    <property type="evidence" value="ECO:0007669"/>
    <property type="project" value="UniProtKB-KW"/>
</dbReference>
<dbReference type="InterPro" id="IPR011990">
    <property type="entry name" value="TPR-like_helical_dom_sf"/>
</dbReference>
<dbReference type="PANTHER" id="PTHR11139:SF125">
    <property type="entry name" value="SERINE_THREONINE-PROTEIN KINASE MEC1"/>
    <property type="match status" value="1"/>
</dbReference>
<evidence type="ECO:0000259" key="15">
    <source>
        <dbReference type="PROSITE" id="PS51189"/>
    </source>
</evidence>
<keyword evidence="6" id="KW-0547">Nucleotide-binding</keyword>
<dbReference type="EC" id="2.7.11.1" evidence="3"/>
<comment type="similarity">
    <text evidence="2">Belongs to the PI3/PI4-kinase family. ATM subfamily.</text>
</comment>
<evidence type="ECO:0000256" key="3">
    <source>
        <dbReference type="ARBA" id="ARBA00012513"/>
    </source>
</evidence>
<dbReference type="OrthoDB" id="381190at2759"/>
<name>A0A4S8LRN3_DENBC</name>
<evidence type="ECO:0000259" key="14">
    <source>
        <dbReference type="PROSITE" id="PS50290"/>
    </source>
</evidence>
<evidence type="ECO:0000256" key="9">
    <source>
        <dbReference type="ARBA" id="ARBA00022840"/>
    </source>
</evidence>
<evidence type="ECO:0000256" key="8">
    <source>
        <dbReference type="ARBA" id="ARBA00022777"/>
    </source>
</evidence>
<evidence type="ECO:0000313" key="18">
    <source>
        <dbReference type="Proteomes" id="UP000297245"/>
    </source>
</evidence>
<dbReference type="SMART" id="SM00146">
    <property type="entry name" value="PI3Kc"/>
    <property type="match status" value="1"/>
</dbReference>
<dbReference type="InterPro" id="IPR016024">
    <property type="entry name" value="ARM-type_fold"/>
</dbReference>
<evidence type="ECO:0000256" key="2">
    <source>
        <dbReference type="ARBA" id="ARBA00010769"/>
    </source>
</evidence>
<evidence type="ECO:0000256" key="10">
    <source>
        <dbReference type="ARBA" id="ARBA00023204"/>
    </source>
</evidence>
<dbReference type="Gene3D" id="1.25.40.10">
    <property type="entry name" value="Tetratricopeptide repeat domain"/>
    <property type="match status" value="1"/>
</dbReference>
<dbReference type="GO" id="GO:0005634">
    <property type="term" value="C:nucleus"/>
    <property type="evidence" value="ECO:0007669"/>
    <property type="project" value="UniProtKB-SubCell"/>
</dbReference>
<dbReference type="SUPFAM" id="SSF56112">
    <property type="entry name" value="Protein kinase-like (PK-like)"/>
    <property type="match status" value="1"/>
</dbReference>
<accession>A0A4S8LRN3</accession>
<dbReference type="InterPro" id="IPR057564">
    <property type="entry name" value="HEAT_ATR"/>
</dbReference>
<dbReference type="InterPro" id="IPR003152">
    <property type="entry name" value="FATC_dom"/>
</dbReference>
<gene>
    <name evidence="17" type="ORF">K435DRAFT_967914</name>
</gene>
<protein>
    <recommendedName>
        <fullName evidence="3">non-specific serine/threonine protein kinase</fullName>
        <ecNumber evidence="3">2.7.11.1</ecNumber>
    </recommendedName>
</protein>
<evidence type="ECO:0000313" key="17">
    <source>
        <dbReference type="EMBL" id="THU91880.1"/>
    </source>
</evidence>
<evidence type="ECO:0000259" key="16">
    <source>
        <dbReference type="PROSITE" id="PS51190"/>
    </source>
</evidence>
<dbReference type="PROSITE" id="PS51189">
    <property type="entry name" value="FAT"/>
    <property type="match status" value="1"/>
</dbReference>
<dbReference type="Proteomes" id="UP000297245">
    <property type="component" value="Unassembled WGS sequence"/>
</dbReference>
<reference evidence="17 18" key="1">
    <citation type="journal article" date="2019" name="Nat. Ecol. Evol.">
        <title>Megaphylogeny resolves global patterns of mushroom evolution.</title>
        <authorList>
            <person name="Varga T."/>
            <person name="Krizsan K."/>
            <person name="Foldi C."/>
            <person name="Dima B."/>
            <person name="Sanchez-Garcia M."/>
            <person name="Sanchez-Ramirez S."/>
            <person name="Szollosi G.J."/>
            <person name="Szarkandi J.G."/>
            <person name="Papp V."/>
            <person name="Albert L."/>
            <person name="Andreopoulos W."/>
            <person name="Angelini C."/>
            <person name="Antonin V."/>
            <person name="Barry K.W."/>
            <person name="Bougher N.L."/>
            <person name="Buchanan P."/>
            <person name="Buyck B."/>
            <person name="Bense V."/>
            <person name="Catcheside P."/>
            <person name="Chovatia M."/>
            <person name="Cooper J."/>
            <person name="Damon W."/>
            <person name="Desjardin D."/>
            <person name="Finy P."/>
            <person name="Geml J."/>
            <person name="Haridas S."/>
            <person name="Hughes K."/>
            <person name="Justo A."/>
            <person name="Karasinski D."/>
            <person name="Kautmanova I."/>
            <person name="Kiss B."/>
            <person name="Kocsube S."/>
            <person name="Kotiranta H."/>
            <person name="LaButti K.M."/>
            <person name="Lechner B.E."/>
            <person name="Liimatainen K."/>
            <person name="Lipzen A."/>
            <person name="Lukacs Z."/>
            <person name="Mihaltcheva S."/>
            <person name="Morgado L.N."/>
            <person name="Niskanen T."/>
            <person name="Noordeloos M.E."/>
            <person name="Ohm R.A."/>
            <person name="Ortiz-Santana B."/>
            <person name="Ovrebo C."/>
            <person name="Racz N."/>
            <person name="Riley R."/>
            <person name="Savchenko A."/>
            <person name="Shiryaev A."/>
            <person name="Soop K."/>
            <person name="Spirin V."/>
            <person name="Szebenyi C."/>
            <person name="Tomsovsky M."/>
            <person name="Tulloss R.E."/>
            <person name="Uehling J."/>
            <person name="Grigoriev I.V."/>
            <person name="Vagvolgyi C."/>
            <person name="Papp T."/>
            <person name="Martin F.M."/>
            <person name="Miettinen O."/>
            <person name="Hibbett D.S."/>
            <person name="Nagy L.G."/>
        </authorList>
    </citation>
    <scope>NUCLEOTIDE SEQUENCE [LARGE SCALE GENOMIC DNA]</scope>
    <source>
        <strain evidence="17 18">CBS 962.96</strain>
    </source>
</reference>
<dbReference type="Gene3D" id="3.30.1010.10">
    <property type="entry name" value="Phosphatidylinositol 3-kinase Catalytic Subunit, Chain A, domain 4"/>
    <property type="match status" value="1"/>
</dbReference>
<dbReference type="Pfam" id="PF02259">
    <property type="entry name" value="FAT"/>
    <property type="match status" value="1"/>
</dbReference>
<evidence type="ECO:0000256" key="6">
    <source>
        <dbReference type="ARBA" id="ARBA00022741"/>
    </source>
</evidence>
<keyword evidence="5" id="KW-0808">Transferase</keyword>
<evidence type="ECO:0000256" key="12">
    <source>
        <dbReference type="ARBA" id="ARBA00047899"/>
    </source>
</evidence>
<dbReference type="GO" id="GO:0005694">
    <property type="term" value="C:chromosome"/>
    <property type="evidence" value="ECO:0007669"/>
    <property type="project" value="TreeGrafter"/>
</dbReference>
<dbReference type="Pfam" id="PF00454">
    <property type="entry name" value="PI3_PI4_kinase"/>
    <property type="match status" value="1"/>
</dbReference>
<keyword evidence="9" id="KW-0067">ATP-binding</keyword>
<dbReference type="Gene3D" id="1.10.1070.11">
    <property type="entry name" value="Phosphatidylinositol 3-/4-kinase, catalytic domain"/>
    <property type="match status" value="1"/>
</dbReference>
<dbReference type="InterPro" id="IPR003151">
    <property type="entry name" value="PIK-rel_kinase_FAT"/>
</dbReference>
<dbReference type="GO" id="GO:0000077">
    <property type="term" value="P:DNA damage checkpoint signaling"/>
    <property type="evidence" value="ECO:0007669"/>
    <property type="project" value="TreeGrafter"/>
</dbReference>
<comment type="catalytic activity">
    <reaction evidence="13">
        <text>L-seryl-[protein] + ATP = O-phospho-L-seryl-[protein] + ADP + H(+)</text>
        <dbReference type="Rhea" id="RHEA:17989"/>
        <dbReference type="Rhea" id="RHEA-COMP:9863"/>
        <dbReference type="Rhea" id="RHEA-COMP:11604"/>
        <dbReference type="ChEBI" id="CHEBI:15378"/>
        <dbReference type="ChEBI" id="CHEBI:29999"/>
        <dbReference type="ChEBI" id="CHEBI:30616"/>
        <dbReference type="ChEBI" id="CHEBI:83421"/>
        <dbReference type="ChEBI" id="CHEBI:456216"/>
        <dbReference type="EC" id="2.7.11.1"/>
    </reaction>
</comment>
<evidence type="ECO:0000256" key="1">
    <source>
        <dbReference type="ARBA" id="ARBA00004123"/>
    </source>
</evidence>
<dbReference type="SMART" id="SM01343">
    <property type="entry name" value="FATC"/>
    <property type="match status" value="1"/>
</dbReference>
<organism evidence="17 18">
    <name type="scientific">Dendrothele bispora (strain CBS 962.96)</name>
    <dbReference type="NCBI Taxonomy" id="1314807"/>
    <lineage>
        <taxon>Eukaryota</taxon>
        <taxon>Fungi</taxon>
        <taxon>Dikarya</taxon>
        <taxon>Basidiomycota</taxon>
        <taxon>Agaricomycotina</taxon>
        <taxon>Agaricomycetes</taxon>
        <taxon>Agaricomycetidae</taxon>
        <taxon>Agaricales</taxon>
        <taxon>Agaricales incertae sedis</taxon>
        <taxon>Dendrothele</taxon>
    </lineage>
</organism>
<keyword evidence="11" id="KW-0539">Nucleus</keyword>
<dbReference type="SMART" id="SM00802">
    <property type="entry name" value="UME"/>
    <property type="match status" value="1"/>
</dbReference>
<keyword evidence="18" id="KW-1185">Reference proteome</keyword>
<feature type="domain" description="FAT" evidence="15">
    <location>
        <begin position="1399"/>
        <end position="1955"/>
    </location>
</feature>
<dbReference type="GO" id="GO:0000723">
    <property type="term" value="P:telomere maintenance"/>
    <property type="evidence" value="ECO:0007669"/>
    <property type="project" value="TreeGrafter"/>
</dbReference>
<dbReference type="Pfam" id="PF23593">
    <property type="entry name" value="HEAT_ATR"/>
    <property type="match status" value="1"/>
</dbReference>
<dbReference type="InterPro" id="IPR014009">
    <property type="entry name" value="PIK_FAT"/>
</dbReference>
<proteinExistence type="inferred from homology"/>
<dbReference type="PROSITE" id="PS50290">
    <property type="entry name" value="PI3_4_KINASE_3"/>
    <property type="match status" value="1"/>
</dbReference>
<feature type="domain" description="PI3K/PI4K catalytic" evidence="14">
    <location>
        <begin position="2064"/>
        <end position="2381"/>
    </location>
</feature>
<dbReference type="PROSITE" id="PS00916">
    <property type="entry name" value="PI3_4_KINASE_2"/>
    <property type="match status" value="1"/>
</dbReference>
<dbReference type="Gene3D" id="1.25.10.10">
    <property type="entry name" value="Leucine-rich Repeat Variant"/>
    <property type="match status" value="2"/>
</dbReference>
<dbReference type="GO" id="GO:0005524">
    <property type="term" value="F:ATP binding"/>
    <property type="evidence" value="ECO:0007669"/>
    <property type="project" value="UniProtKB-KW"/>
</dbReference>
<sequence>MNEATKSSLSNRNESVKAFYDLLRDLSENFENVVSHYSDSDRERILQTMLDLAETFLTDFSFVDMEWNTMEEKIDLLVRTLKVVYSFMERVTGLCCADVEKGKRLFSIALSACYTLDLWVDTDTIPRDGIPTPTEVRVFAIKTAVSVLRNFGGPILVGMRKGESWKVLRTIIEDLVQTCHEIVEPLALLPEYPVSISPFKPPHLSTYEVEDPFSRRKTERDPSIIAVAANEGDRTRFLGLAVQVLTGIIYPALLSEWFISDLQQGIQAVARKVFDFCLSSDRYLSTGMRLRVVTDILNSLPFGSTAQLDEAFLLLPDKLLRWRLLKCASPEWKTIDQYLINYINSPHFILCETDFVELLRVLPRKRKGKKRQPRDLDNIKEAQEAALQEPDVLTVHYLCTCIPRVGAQTVQDFRLTIEDFYFGSQLGCIEEKINHRLSAEPVAIRGQLEPHTLWRAELQEIAQRLMAPETVDWMEDSDDSRYIQHAIDDIGSQFEQSLASTSLHARLLKIGQLQALVDLLHKCRPVELYSLSTLSACRSISSRFLEGSDNDVTPEVRRRVFRVVAGLVRFHALSPSEENLELVIRRLCLGMKHKDRSVRISAGGAFCAVAELLGASKFRVWGTLEDLFSILYGYIHDSVSLTVQETAIVVVGKLARSQNADIRGQALCFLIAQLKLTNTVLRGTAYLQISGCAQELGKKNAHDLLYPHFNKIAPFLVSNVCTHPALLIETCQLLETKRSIFVTFTLPRTLPPLFAECNDMVLHTVAKIVSVSSVSQLFLKHASKILAHIFVLPKENQVNKSLDYINQTIRKDAQDRQPGLTFDLEGVMKRYIVPVLAELVTEMGDTDDAVKRQAALGVGRVETLLARFTQKPGTSPSQSNLGLFLKVYSLGLITYLSDMLQDFYGKKPVDAKRKILRGIALMTESIGPSVTNIAPQIMAILQTMASVPELSEAAVESWRQFLVTLGSSEIGPYIGPTSATFVSSWSVFTPTAREIAKNVLDIIVARIDADSDEYLDNLADLSVLPELADTYNRLQRLRGNSTPQKLLERILERASTTNVTMATQSLRELRVFMYEHRIFVQEMASGDMFDPLVGQILTTLISSACRDAEEAEPVRLLAFECMGILGAVDPDRCDISYKDSAMIVKHNFNDEDEAISFVLHLITNLLVGAFRSTSDVRYQSHLAYIIQELLKFCRFSSALVGIGGPTSLPMKVRNRWHNLPKHVSDTVAPLLEGKFSLDKKVDTQLQYPFYPSQATYREWIQLWTTHLITIVSGPTARKIFGVFAVAVRNKDVSVARTILPHLILNILISGSEADTQMIRSEILLVLEDQVDSNSDSTPDKRLFSAQAVFMLLDHLNKWVRSIRQNILKEKDNTRSRSTTEFEDQLSRVDSILSSIDQDLMGNAALQCKSYARSLMSFETRVRDLREANPNHKDLTVYYERLHEVYAHLDEPDGMEGISTMILSPSLEHQIRHHETSGRWTSAQSCWEVKLQQDPDDVESHLGLLRCLRNLGHYDTLRTHVTGVLTRNPTWQNVLAGFQVESAWTVGAWDDVQKIVDSYDSQTPSMVIARILLAIKSKNAATVTKALAAARTVLGAPVAAAGIQGYRRSYDDVLNLHLTHELEIICNTISGSGLKSQPRSQRQSLTWKNRVLSARLEATLPTFRYREAILSMRRTAISLANMNANLTKAEIGVSWLASAKIARKAGQQQTAYTAMLQARESDAPFSFIESAKLLKTTGETLRALQQLENSMRHHGLLEDNNDANVLDLTLESEEATRLKAKVSSLRARWMHESRRFDVGVVYKAFDYSVQLDENWESGQFYLGRFQDENYKDLPPKDRTARGIKMNLFTVKAFAKAINSGSKFIYQTVPRLLTLWLDLGAVSETKGTDGFRKINKIVFETIKTAPVWKWYTAFPQIVSRLGHQNSDVVDVLCRLISKVIQEYPKQALWLFISTLKSTDPGRVKRGKGILDKLRNHPSLARSAVPRIINQMITFLHEMLALCNHSVPQEKKVLLLNKDVPGLKNLNRSELIIPLQESITANLPPPTSSDTSNHHPFPSSAPTFQQFLEEIQIMHSLARPRKISVCGSDGQIYVFLAKPKDDLRKDARLMDLYGIINKLLKTNSESRRRQLRIRTYGVVTLNEECGLIQWVPNTCPVRTILSKYYKDRGIPVWSDQINRTCIEIKPLKESTYDSRVVSLFKKHVLSSFPPVFHEWFLETFPEPSAWLHSRLNYGRTSAVMCMVGFILGLGDRHCENILMDENCGDMIHVDFNVLFDKGKTLETPEIVPFRLTHNLVDGLGVTGVEGVFRMTCEITFQLLRDNKASLASVLDAFIHDPLVEWDEEKRKLERTNNFQQQWVNREREKQPDAEIKLKLAKTSLSAIQRKLEGYYSTNSKKDSVSQERWSTINLVELLIQEATDLAHLARMYQGWAAWF</sequence>
<dbReference type="PANTHER" id="PTHR11139">
    <property type="entry name" value="ATAXIA TELANGIECTASIA MUTATED ATM -RELATED"/>
    <property type="match status" value="1"/>
</dbReference>
<comment type="catalytic activity">
    <reaction evidence="12">
        <text>L-threonyl-[protein] + ATP = O-phospho-L-threonyl-[protein] + ADP + H(+)</text>
        <dbReference type="Rhea" id="RHEA:46608"/>
        <dbReference type="Rhea" id="RHEA-COMP:11060"/>
        <dbReference type="Rhea" id="RHEA-COMP:11605"/>
        <dbReference type="ChEBI" id="CHEBI:15378"/>
        <dbReference type="ChEBI" id="CHEBI:30013"/>
        <dbReference type="ChEBI" id="CHEBI:30616"/>
        <dbReference type="ChEBI" id="CHEBI:61977"/>
        <dbReference type="ChEBI" id="CHEBI:456216"/>
        <dbReference type="EC" id="2.7.11.1"/>
    </reaction>
</comment>
<keyword evidence="8" id="KW-0418">Kinase</keyword>
<keyword evidence="4" id="KW-0723">Serine/threonine-protein kinase</keyword>
<keyword evidence="7" id="KW-0227">DNA damage</keyword>
<feature type="domain" description="FATC" evidence="16">
    <location>
        <begin position="2400"/>
        <end position="2432"/>
    </location>
</feature>
<dbReference type="Pfam" id="PF25030">
    <property type="entry name" value="M-HEAT_ATR"/>
    <property type="match status" value="1"/>
</dbReference>
<evidence type="ECO:0000256" key="4">
    <source>
        <dbReference type="ARBA" id="ARBA00022527"/>
    </source>
</evidence>
<dbReference type="EMBL" id="ML179294">
    <property type="protein sequence ID" value="THU91880.1"/>
    <property type="molecule type" value="Genomic_DNA"/>
</dbReference>
<keyword evidence="10" id="KW-0234">DNA repair</keyword>
<dbReference type="InterPro" id="IPR018936">
    <property type="entry name" value="PI3/4_kinase_CS"/>
</dbReference>
<dbReference type="InterPro" id="IPR000403">
    <property type="entry name" value="PI3/4_kinase_cat_dom"/>
</dbReference>